<dbReference type="Gene3D" id="3.40.50.300">
    <property type="entry name" value="P-loop containing nucleotide triphosphate hydrolases"/>
    <property type="match status" value="1"/>
</dbReference>
<dbReference type="SMART" id="SM00382">
    <property type="entry name" value="AAA"/>
    <property type="match status" value="1"/>
</dbReference>
<dbReference type="InterPro" id="IPR003593">
    <property type="entry name" value="AAA+_ATPase"/>
</dbReference>
<dbReference type="STRING" id="765177.Desmu_0698"/>
<protein>
    <submittedName>
        <fullName evidence="2">AAA ATPase</fullName>
    </submittedName>
</protein>
<dbReference type="Proteomes" id="UP000001068">
    <property type="component" value="Chromosome"/>
</dbReference>
<reference evidence="2 3" key="2">
    <citation type="journal article" date="2011" name="Stand. Genomic Sci.">
        <title>Complete genome sequence of Desulfurococcus mucosus type strain (O7/1).</title>
        <authorList>
            <person name="Wirth R."/>
            <person name="Chertkov O."/>
            <person name="Held B."/>
            <person name="Lapidus A."/>
            <person name="Nolan M."/>
            <person name="Lucas S."/>
            <person name="Hammon N."/>
            <person name="Deshpande S."/>
            <person name="Cheng J.F."/>
            <person name="Tapia R."/>
            <person name="Han C."/>
            <person name="Goodwin L."/>
            <person name="Pitluck S."/>
            <person name="Liolios K."/>
            <person name="Ioanna P."/>
            <person name="Ivanova N."/>
            <person name="Mavromatis K."/>
            <person name="Mikhailova N."/>
            <person name="Pati A."/>
            <person name="Chen A."/>
            <person name="Palaniappan K."/>
            <person name="Land M."/>
            <person name="Hauser L."/>
            <person name="Chang Y.J."/>
            <person name="Jeffries C.D."/>
            <person name="Bilek Y."/>
            <person name="Hader T."/>
            <person name="Rohde M."/>
            <person name="Spring S."/>
            <person name="Sikorski J."/>
            <person name="Goker M."/>
            <person name="Woyke T."/>
            <person name="Bristow J."/>
            <person name="Eisen J.A."/>
            <person name="Markowitz V."/>
            <person name="Hugenholtz P."/>
            <person name="Kyrpides N.C."/>
            <person name="Klenk H.P."/>
        </authorList>
    </citation>
    <scope>NUCLEOTIDE SEQUENCE [LARGE SCALE GENOMIC DNA]</scope>
    <source>
        <strain evidence="3">ATCC 35584 / DSM 2162 / JCM 9187 / O7/1</strain>
    </source>
</reference>
<dbReference type="EMBL" id="CP002363">
    <property type="protein sequence ID" value="ADV65005.1"/>
    <property type="molecule type" value="Genomic_DNA"/>
</dbReference>
<organism evidence="2 3">
    <name type="scientific">Desulfurococcus mucosus (strain ATCC 35584 / DSM 2162 / JCM 9187 / O7/1)</name>
    <dbReference type="NCBI Taxonomy" id="765177"/>
    <lineage>
        <taxon>Archaea</taxon>
        <taxon>Thermoproteota</taxon>
        <taxon>Thermoprotei</taxon>
        <taxon>Desulfurococcales</taxon>
        <taxon>Desulfurococcaceae</taxon>
        <taxon>Desulfurococcus</taxon>
    </lineage>
</organism>
<reference evidence="3" key="1">
    <citation type="submission" date="2010-11" db="EMBL/GenBank/DDBJ databases">
        <title>The complete genome of Desulfurococcus mucosus DSM 2162.</title>
        <authorList>
            <consortium name="US DOE Joint Genome Institute (JGI-PGF)"/>
            <person name="Lucas S."/>
            <person name="Copeland A."/>
            <person name="Lapidus A."/>
            <person name="Bruce D."/>
            <person name="Goodwin L."/>
            <person name="Pitluck S."/>
            <person name="Kyrpides N."/>
            <person name="Mavromatis K."/>
            <person name="Pagani I."/>
            <person name="Ivanova N."/>
            <person name="Ovchinnikova G."/>
            <person name="Chertkov O."/>
            <person name="Held B."/>
            <person name="Brettin T."/>
            <person name="Detter J.C."/>
            <person name="Tapia R."/>
            <person name="Han C."/>
            <person name="Land M."/>
            <person name="Hauser L."/>
            <person name="Markowitz V."/>
            <person name="Cheng J.-F."/>
            <person name="Hugenholtz P."/>
            <person name="Woyke T."/>
            <person name="Wu D."/>
            <person name="Wirth R."/>
            <person name="Bilek Y."/>
            <person name="Hader T."/>
            <person name="Klenk H.-P."/>
            <person name="Eisen J.A."/>
        </authorList>
    </citation>
    <scope>NUCLEOTIDE SEQUENCE [LARGE SCALE GENOMIC DNA]</scope>
    <source>
        <strain evidence="3">ATCC 35584 / DSM 2162 / JCM 9187 / O7/1</strain>
    </source>
</reference>
<feature type="domain" description="AAA+ ATPase" evidence="1">
    <location>
        <begin position="19"/>
        <end position="175"/>
    </location>
</feature>
<evidence type="ECO:0000313" key="2">
    <source>
        <dbReference type="EMBL" id="ADV65005.1"/>
    </source>
</evidence>
<keyword evidence="3" id="KW-1185">Reference proteome</keyword>
<dbReference type="OrthoDB" id="17644at2157"/>
<evidence type="ECO:0000259" key="1">
    <source>
        <dbReference type="SMART" id="SM00382"/>
    </source>
</evidence>
<dbReference type="HOGENOM" id="CLU_1329413_0_0_2"/>
<dbReference type="eggNOG" id="arCOG00417">
    <property type="taxonomic scope" value="Archaea"/>
</dbReference>
<dbReference type="GeneID" id="10153393"/>
<dbReference type="KEGG" id="dmu:Desmu_0698"/>
<accession>E8R929</accession>
<name>E8R929_DESM0</name>
<dbReference type="InterPro" id="IPR027417">
    <property type="entry name" value="P-loop_NTPase"/>
</dbReference>
<proteinExistence type="predicted"/>
<dbReference type="SUPFAM" id="SSF52540">
    <property type="entry name" value="P-loop containing nucleoside triphosphate hydrolases"/>
    <property type="match status" value="1"/>
</dbReference>
<gene>
    <name evidence="2" type="ordered locus">Desmu_0698</name>
</gene>
<dbReference type="AlphaFoldDB" id="E8R929"/>
<dbReference type="RefSeq" id="WP_013562227.1">
    <property type="nucleotide sequence ID" value="NC_014961.1"/>
</dbReference>
<sequence length="206" mass="23085" precursor="true">MIFIGLYTGHQTIDSLIESSSTTLFYGVAGSGKTTMLMTIAGNYCRNRVCLYVSTEETLHYERVARDPERYRGVLFTEIYDFGRLVDLATFIYLHGFEAVFIDSLNSLFRLEPLGENSLSRLAYIVASLRKTVENNSGKLFASAQVRAGEGEDKPVGEPVLDYYFDVVVSLSIGGDGRYARIVKPPEADEGRVFPFRITESGIEWM</sequence>
<evidence type="ECO:0000313" key="3">
    <source>
        <dbReference type="Proteomes" id="UP000001068"/>
    </source>
</evidence>